<evidence type="ECO:0000313" key="6">
    <source>
        <dbReference type="Proteomes" id="UP000035352"/>
    </source>
</evidence>
<keyword evidence="2" id="KW-0831">Ubiquinone biosynthesis</keyword>
<proteinExistence type="predicted"/>
<dbReference type="GO" id="GO:0008813">
    <property type="term" value="F:chorismate lyase activity"/>
    <property type="evidence" value="ECO:0007669"/>
    <property type="project" value="InterPro"/>
</dbReference>
<accession>A0A0G3BJG9</accession>
<evidence type="ECO:0000256" key="1">
    <source>
        <dbReference type="ARBA" id="ARBA00022490"/>
    </source>
</evidence>
<dbReference type="InterPro" id="IPR007440">
    <property type="entry name" value="Chorismate--pyruvate_lyase"/>
</dbReference>
<dbReference type="PANTHER" id="PTHR38683">
    <property type="entry name" value="CHORISMATE PYRUVATE-LYASE"/>
    <property type="match status" value="1"/>
</dbReference>
<dbReference type="GO" id="GO:0005829">
    <property type="term" value="C:cytosol"/>
    <property type="evidence" value="ECO:0007669"/>
    <property type="project" value="TreeGrafter"/>
</dbReference>
<evidence type="ECO:0000256" key="2">
    <source>
        <dbReference type="ARBA" id="ARBA00022688"/>
    </source>
</evidence>
<evidence type="ECO:0000313" key="5">
    <source>
        <dbReference type="EMBL" id="AKJ29599.1"/>
    </source>
</evidence>
<name>A0A0G3BJG9_9BURK</name>
<dbReference type="KEGG" id="pbh:AAW51_2908"/>
<dbReference type="GO" id="GO:0006744">
    <property type="term" value="P:ubiquinone biosynthetic process"/>
    <property type="evidence" value="ECO:0007669"/>
    <property type="project" value="UniProtKB-KW"/>
</dbReference>
<sequence length="163" mass="18412">MQRTRQGTSPLLFDERLALPAPAATRAHAREVVLRCDGTPVVYARSVVRAVQVRGAWRSLVGLGTRPLAQLLFQQRHVERVSLGYARLPRCGPLRRHLERAWREATGDPPPAGPWWARRARYTRQRAPLLLMEVFSPLVLSRRSRLAMGTGGGRAGRQQPLRR</sequence>
<keyword evidence="4 5" id="KW-0670">Pyruvate</keyword>
<dbReference type="Gene3D" id="3.40.1410.10">
    <property type="entry name" value="Chorismate lyase-like"/>
    <property type="match status" value="1"/>
</dbReference>
<reference evidence="5 6" key="1">
    <citation type="submission" date="2015-05" db="EMBL/GenBank/DDBJ databases">
        <authorList>
            <person name="Tang B."/>
            <person name="Yu Y."/>
        </authorList>
    </citation>
    <scope>NUCLEOTIDE SEQUENCE [LARGE SCALE GENOMIC DNA]</scope>
    <source>
        <strain evidence="5 6">DSM 7029</strain>
    </source>
</reference>
<dbReference type="AlphaFoldDB" id="A0A0G3BJG9"/>
<keyword evidence="6" id="KW-1185">Reference proteome</keyword>
<evidence type="ECO:0000256" key="3">
    <source>
        <dbReference type="ARBA" id="ARBA00023239"/>
    </source>
</evidence>
<dbReference type="EMBL" id="CP011371">
    <property type="protein sequence ID" value="AKJ29599.1"/>
    <property type="molecule type" value="Genomic_DNA"/>
</dbReference>
<keyword evidence="3 5" id="KW-0456">Lyase</keyword>
<dbReference type="Proteomes" id="UP000035352">
    <property type="component" value="Chromosome"/>
</dbReference>
<dbReference type="InterPro" id="IPR028978">
    <property type="entry name" value="Chorismate_lyase_/UTRA_dom_sf"/>
</dbReference>
<evidence type="ECO:0000256" key="4">
    <source>
        <dbReference type="ARBA" id="ARBA00023317"/>
    </source>
</evidence>
<keyword evidence="1" id="KW-0963">Cytoplasm</keyword>
<gene>
    <name evidence="5" type="ORF">AAW51_2908</name>
</gene>
<dbReference type="STRING" id="413882.AAW51_2908"/>
<dbReference type="PANTHER" id="PTHR38683:SF1">
    <property type="entry name" value="CHORISMATE PYRUVATE-LYASE"/>
    <property type="match status" value="1"/>
</dbReference>
<dbReference type="Pfam" id="PF04345">
    <property type="entry name" value="Chor_lyase"/>
    <property type="match status" value="1"/>
</dbReference>
<protein>
    <submittedName>
        <fullName evidence="5">Chorismate--pyruvate lyase</fullName>
    </submittedName>
</protein>
<organism evidence="5 6">
    <name type="scientific">Caldimonas brevitalea</name>
    <dbReference type="NCBI Taxonomy" id="413882"/>
    <lineage>
        <taxon>Bacteria</taxon>
        <taxon>Pseudomonadati</taxon>
        <taxon>Pseudomonadota</taxon>
        <taxon>Betaproteobacteria</taxon>
        <taxon>Burkholderiales</taxon>
        <taxon>Sphaerotilaceae</taxon>
        <taxon>Caldimonas</taxon>
    </lineage>
</organism>
<dbReference type="SUPFAM" id="SSF64288">
    <property type="entry name" value="Chorismate lyase-like"/>
    <property type="match status" value="1"/>
</dbReference>